<evidence type="ECO:0000313" key="1">
    <source>
        <dbReference type="EMBL" id="KAI3944427.1"/>
    </source>
</evidence>
<accession>A0AAD4T6U4</accession>
<comment type="caution">
    <text evidence="1">The sequence shown here is derived from an EMBL/GenBank/DDBJ whole genome shotgun (WGS) entry which is preliminary data.</text>
</comment>
<proteinExistence type="predicted"/>
<organism evidence="1 2">
    <name type="scientific">Papaver atlanticum</name>
    <dbReference type="NCBI Taxonomy" id="357466"/>
    <lineage>
        <taxon>Eukaryota</taxon>
        <taxon>Viridiplantae</taxon>
        <taxon>Streptophyta</taxon>
        <taxon>Embryophyta</taxon>
        <taxon>Tracheophyta</taxon>
        <taxon>Spermatophyta</taxon>
        <taxon>Magnoliopsida</taxon>
        <taxon>Ranunculales</taxon>
        <taxon>Papaveraceae</taxon>
        <taxon>Papaveroideae</taxon>
        <taxon>Papaver</taxon>
    </lineage>
</organism>
<dbReference type="EMBL" id="JAJJMB010004055">
    <property type="protein sequence ID" value="KAI3944427.1"/>
    <property type="molecule type" value="Genomic_DNA"/>
</dbReference>
<protein>
    <submittedName>
        <fullName evidence="1">Uncharacterized protein</fullName>
    </submittedName>
</protein>
<dbReference type="AlphaFoldDB" id="A0AAD4T6U4"/>
<keyword evidence="2" id="KW-1185">Reference proteome</keyword>
<sequence length="100" mass="11521">MSILRKEKVSIATIRYLSSKILTRSGNPVCKGKHQWKQHFVSINSLPSGNNYNISRVSCNSKLNSFHAFQKPHQNHPARPFFNGARTFYRGAYHAYKNQI</sequence>
<name>A0AAD4T6U4_9MAGN</name>
<evidence type="ECO:0000313" key="2">
    <source>
        <dbReference type="Proteomes" id="UP001202328"/>
    </source>
</evidence>
<dbReference type="Proteomes" id="UP001202328">
    <property type="component" value="Unassembled WGS sequence"/>
</dbReference>
<reference evidence="1" key="1">
    <citation type="submission" date="2022-04" db="EMBL/GenBank/DDBJ databases">
        <title>A functionally conserved STORR gene fusion in Papaver species that diverged 16.8 million years ago.</title>
        <authorList>
            <person name="Catania T."/>
        </authorList>
    </citation>
    <scope>NUCLEOTIDE SEQUENCE</scope>
    <source>
        <strain evidence="1">S-188037</strain>
    </source>
</reference>
<gene>
    <name evidence="1" type="ORF">MKW98_006588</name>
</gene>